<dbReference type="Pfam" id="PF12660">
    <property type="entry name" value="zf-TFIIIC"/>
    <property type="match status" value="1"/>
</dbReference>
<dbReference type="PANTHER" id="PTHR15496">
    <property type="entry name" value="GENERAL TRANSCRIPTION FACTOR 3C POLYPEPTIDE 4 FAMILY"/>
    <property type="match status" value="1"/>
</dbReference>
<dbReference type="EMBL" id="MDYQ01000004">
    <property type="protein sequence ID" value="PRP89292.1"/>
    <property type="molecule type" value="Genomic_DNA"/>
</dbReference>
<keyword evidence="7" id="KW-1185">Reference proteome</keyword>
<dbReference type="InterPro" id="IPR024761">
    <property type="entry name" value="TFIIIC_delta_N"/>
</dbReference>
<evidence type="ECO:0000256" key="3">
    <source>
        <dbReference type="PROSITE-ProRule" id="PRU00221"/>
    </source>
</evidence>
<evidence type="ECO:0000259" key="4">
    <source>
        <dbReference type="Pfam" id="PF12657"/>
    </source>
</evidence>
<dbReference type="InterPro" id="IPR001680">
    <property type="entry name" value="WD40_rpt"/>
</dbReference>
<organism evidence="6 7">
    <name type="scientific">Planoprotostelium fungivorum</name>
    <dbReference type="NCBI Taxonomy" id="1890364"/>
    <lineage>
        <taxon>Eukaryota</taxon>
        <taxon>Amoebozoa</taxon>
        <taxon>Evosea</taxon>
        <taxon>Variosea</taxon>
        <taxon>Cavosteliida</taxon>
        <taxon>Cavosteliaceae</taxon>
        <taxon>Planoprotostelium</taxon>
    </lineage>
</organism>
<dbReference type="OrthoDB" id="6021743at2759"/>
<evidence type="ECO:0000256" key="1">
    <source>
        <dbReference type="ARBA" id="ARBA00022574"/>
    </source>
</evidence>
<comment type="caution">
    <text evidence="6">The sequence shown here is derived from an EMBL/GenBank/DDBJ whole genome shotgun (WGS) entry which is preliminary data.</text>
</comment>
<dbReference type="Proteomes" id="UP000241769">
    <property type="component" value="Unassembled WGS sequence"/>
</dbReference>
<feature type="repeat" description="WD" evidence="3">
    <location>
        <begin position="370"/>
        <end position="411"/>
    </location>
</feature>
<proteinExistence type="predicted"/>
<evidence type="ECO:0000259" key="5">
    <source>
        <dbReference type="Pfam" id="PF12660"/>
    </source>
</evidence>
<dbReference type="InterPro" id="IPR024764">
    <property type="entry name" value="TFIIIC_Znf"/>
</dbReference>
<dbReference type="PROSITE" id="PS50082">
    <property type="entry name" value="WD_REPEATS_2"/>
    <property type="match status" value="1"/>
</dbReference>
<dbReference type="GO" id="GO:0006384">
    <property type="term" value="P:transcription initiation at RNA polymerase III promoter"/>
    <property type="evidence" value="ECO:0007669"/>
    <property type="project" value="InterPro"/>
</dbReference>
<dbReference type="PANTHER" id="PTHR15496:SF2">
    <property type="entry name" value="GENERAL TRANSCRIPTION FACTOR 3C POLYPEPTIDE 4"/>
    <property type="match status" value="1"/>
</dbReference>
<sequence>MDCHSSAYKRSIFKSDQINVLKMMDGSDDEEEEIVINYAQLPVADVPLAQRPILESSSLPSPSVWTIDTLEIGLAPIYPNAIVSSEGKDLVTLNNQVATVFEITSIGYPREPISSDEKRFVYSQVEAPYPSEMPQTGASVNFFRSACFSPLGCATDGGSLLVLLQDNYQVTVHAPSQGSWVPFIDLGDLLMEHHRKNSFKEDDEETTDPDEYARRVDLTGTLCVAWSPMVKSPTSDHLVSYLALGGRSDLSIWVFHPSKREFEMVSCFEAHDSWTNHMVWSLRDDAGHDEKNSKLHLYTGCTDGSVKKWSLEYDEGDAVYTMELKSTLCKPDKRSVHLLAYSQSHRCLAIAKVSSIWIYSFSTEKMYKRSVAHGSPITGVCWMKDEPILFTCSSDGHLFSWDFDEESNENIKKRRNVSKSTDGYFGIVLSHNDLFIWSIERRMPTKKDSMYERRKPYARVNIHPLDGYECTLEDQTGAYRDYVDVSDITKACEKAGKSRTLDLIETLHQLYNDEGEGDGKRCGPLRLATYLSKWLGESTKDMEFELRRQHVYKCLTKSREHEGELREREKQSLLIMADWVVENKKKMSSAMLEAASSVYKRVDRNDLTASDTVPPPRDHCPYCEAEVSLTDSNNFLCPNGHSLTRCRRTFLVIDTADVWNCTCNSESLMLEGEAEKGIEGKFPWLEGERNVCPSCGSALFALSFKSHVTKGDKRPRE</sequence>
<dbReference type="SUPFAM" id="SSF50978">
    <property type="entry name" value="WD40 repeat-like"/>
    <property type="match status" value="1"/>
</dbReference>
<gene>
    <name evidence="6" type="ORF">PROFUN_02166</name>
</gene>
<dbReference type="InterPro" id="IPR015943">
    <property type="entry name" value="WD40/YVTN_repeat-like_dom_sf"/>
</dbReference>
<dbReference type="Gene3D" id="2.130.10.10">
    <property type="entry name" value="YVTN repeat-like/Quinoprotein amine dehydrogenase"/>
    <property type="match status" value="1"/>
</dbReference>
<dbReference type="PROSITE" id="PS00678">
    <property type="entry name" value="WD_REPEATS_1"/>
    <property type="match status" value="1"/>
</dbReference>
<evidence type="ECO:0000256" key="2">
    <source>
        <dbReference type="ARBA" id="ARBA00022737"/>
    </source>
</evidence>
<feature type="domain" description="Transcription factor IIIC putative zinc-finger" evidence="5">
    <location>
        <begin position="617"/>
        <end position="698"/>
    </location>
</feature>
<feature type="domain" description="Transcription factor IIIC 90kDa subunit N-terminal" evidence="4">
    <location>
        <begin position="138"/>
        <end position="406"/>
    </location>
</feature>
<name>A0A2P6NZC3_9EUKA</name>
<dbReference type="GO" id="GO:0004402">
    <property type="term" value="F:histone acetyltransferase activity"/>
    <property type="evidence" value="ECO:0007669"/>
    <property type="project" value="InterPro"/>
</dbReference>
<protein>
    <submittedName>
        <fullName evidence="6">Uncharacterized protein</fullName>
    </submittedName>
</protein>
<dbReference type="InterPro" id="IPR044230">
    <property type="entry name" value="GTF3C4"/>
</dbReference>
<dbReference type="SMART" id="SM00320">
    <property type="entry name" value="WD40"/>
    <property type="match status" value="2"/>
</dbReference>
<dbReference type="GO" id="GO:0000127">
    <property type="term" value="C:transcription factor TFIIIC complex"/>
    <property type="evidence" value="ECO:0007669"/>
    <property type="project" value="InterPro"/>
</dbReference>
<keyword evidence="2" id="KW-0677">Repeat</keyword>
<keyword evidence="1 3" id="KW-0853">WD repeat</keyword>
<dbReference type="InterPro" id="IPR019775">
    <property type="entry name" value="WD40_repeat_CS"/>
</dbReference>
<evidence type="ECO:0000313" key="7">
    <source>
        <dbReference type="Proteomes" id="UP000241769"/>
    </source>
</evidence>
<dbReference type="Pfam" id="PF12657">
    <property type="entry name" value="TFIIIC_delta"/>
    <property type="match status" value="1"/>
</dbReference>
<reference evidence="6 7" key="1">
    <citation type="journal article" date="2018" name="Genome Biol. Evol.">
        <title>Multiple Roots of Fruiting Body Formation in Amoebozoa.</title>
        <authorList>
            <person name="Hillmann F."/>
            <person name="Forbes G."/>
            <person name="Novohradska S."/>
            <person name="Ferling I."/>
            <person name="Riege K."/>
            <person name="Groth M."/>
            <person name="Westermann M."/>
            <person name="Marz M."/>
            <person name="Spaller T."/>
            <person name="Winckler T."/>
            <person name="Schaap P."/>
            <person name="Glockner G."/>
        </authorList>
    </citation>
    <scope>NUCLEOTIDE SEQUENCE [LARGE SCALE GENOMIC DNA]</scope>
    <source>
        <strain evidence="6 7">Jena</strain>
    </source>
</reference>
<accession>A0A2P6NZC3</accession>
<dbReference type="AlphaFoldDB" id="A0A2P6NZC3"/>
<dbReference type="InterPro" id="IPR036322">
    <property type="entry name" value="WD40_repeat_dom_sf"/>
</dbReference>
<evidence type="ECO:0000313" key="6">
    <source>
        <dbReference type="EMBL" id="PRP89292.1"/>
    </source>
</evidence>
<dbReference type="InParanoid" id="A0A2P6NZC3"/>